<accession>A0AAD3GZU7</accession>
<evidence type="ECO:0000256" key="1">
    <source>
        <dbReference type="SAM" id="MobiDB-lite"/>
    </source>
</evidence>
<dbReference type="AlphaFoldDB" id="A0AAD3GZU7"/>
<organism evidence="2 3">
    <name type="scientific">Chaetoceros tenuissimus</name>
    <dbReference type="NCBI Taxonomy" id="426638"/>
    <lineage>
        <taxon>Eukaryota</taxon>
        <taxon>Sar</taxon>
        <taxon>Stramenopiles</taxon>
        <taxon>Ochrophyta</taxon>
        <taxon>Bacillariophyta</taxon>
        <taxon>Coscinodiscophyceae</taxon>
        <taxon>Chaetocerotophycidae</taxon>
        <taxon>Chaetocerotales</taxon>
        <taxon>Chaetocerotaceae</taxon>
        <taxon>Chaetoceros</taxon>
    </lineage>
</organism>
<evidence type="ECO:0000313" key="3">
    <source>
        <dbReference type="Proteomes" id="UP001054902"/>
    </source>
</evidence>
<feature type="compositionally biased region" description="Polar residues" evidence="1">
    <location>
        <begin position="181"/>
        <end position="191"/>
    </location>
</feature>
<keyword evidence="3" id="KW-1185">Reference proteome</keyword>
<feature type="region of interest" description="Disordered" evidence="1">
    <location>
        <begin position="180"/>
        <end position="199"/>
    </location>
</feature>
<protein>
    <submittedName>
        <fullName evidence="2">Uncharacterized protein</fullName>
    </submittedName>
</protein>
<reference evidence="2 3" key="1">
    <citation type="journal article" date="2021" name="Sci. Rep.">
        <title>The genome of the diatom Chaetoceros tenuissimus carries an ancient integrated fragment of an extant virus.</title>
        <authorList>
            <person name="Hongo Y."/>
            <person name="Kimura K."/>
            <person name="Takaki Y."/>
            <person name="Yoshida Y."/>
            <person name="Baba S."/>
            <person name="Kobayashi G."/>
            <person name="Nagasaki K."/>
            <person name="Hano T."/>
            <person name="Tomaru Y."/>
        </authorList>
    </citation>
    <scope>NUCLEOTIDE SEQUENCE [LARGE SCALE GENOMIC DNA]</scope>
    <source>
        <strain evidence="2 3">NIES-3715</strain>
    </source>
</reference>
<evidence type="ECO:0000313" key="2">
    <source>
        <dbReference type="EMBL" id="GFH45091.1"/>
    </source>
</evidence>
<dbReference type="Proteomes" id="UP001054902">
    <property type="component" value="Unassembled WGS sequence"/>
</dbReference>
<comment type="caution">
    <text evidence="2">The sequence shown here is derived from an EMBL/GenBank/DDBJ whole genome shotgun (WGS) entry which is preliminary data.</text>
</comment>
<gene>
    <name evidence="2" type="ORF">CTEN210_01565</name>
</gene>
<proteinExistence type="predicted"/>
<feature type="region of interest" description="Disordered" evidence="1">
    <location>
        <begin position="1"/>
        <end position="158"/>
    </location>
</feature>
<sequence>MDSESPSKLCGVTSHACRRPRSSNQNDENAACHSSQTLNHSTRIHSSNLSTGSPRPIALNESSNQVLGETESSPMKTTHVEKPFESSRMPTSKESSEQDENQASIGHDSRKRKAEKSNDDAETKKHKTGDIRNFFSGPSTGASTKRKNVSKKKKSRTELQKNRGQVDFYFLPKVDGELKSPSIQSRSLQKQPSDRQDWEKDVPPLISREKEILSYVDKIYKDADLKTTTIRHINESVKEEFQIDELNDEIKKSIKAHVTRLVNAPDPIQVPAVEDGARTSPREICIYDTVCRLTCPKVKKILKEVIAPQCLGKLKEDGHYTDPFSENLENLNYGNFYPNEHYKRCAVYWLQEEEKFGASAEFNKRVSYYQEEANDGEALHFTKVLTCDSFTQLHCDHVEKWRNEFFKLIGCSSKELTELTSLKELKENHLFHLLLLSHFFEERDHTYFLKKLDLFLLESCVQFENGHGDKPASMHEVFGDANDVFWDNHKFCSEKAAFLSKKMEEKSGYGIKHFTVGVSNLNWAPGIHTGQAEKHIHSTIAIVKTFHTEFRNMFPNAIPESPDIDECYDKKYLLEHRAEAQKNCRQVAENIKNGAQRTLNFVCTNKFAWSYDYEKNEEVKDADRAVAHHLQVYCELGYEIFHTEDDLILLYTKESNSFIYFLGPLCKLLSKFSFDTPENIASATKRAVRAEIFRQLCNMAKGRPDGGKDDIFGNILLAHYLATLLHLQLHMTWMFAVAFGKDILTPRELMSQDREYSQISRRERNTLSIRTYDSEGRDGVSTGDFDSTIFYLALNIYSCYPLEEARVLVAKLFKETGANLTDSAISARNINFGRGNYLSPELQRDWIAFYQSSVRQNSGNSKGRRQTPAEKKECDRCIGLLIDEVWKVIEANPDGGDDEEMSIKVWLKTTEDEQTKARAQNSDANEPNVQFEEHLQLPFVHGGLFNRFKKKENPKYKGSFRLGLHKVEYPSSQAWRMKPFVTRKNYKYKLAIVQVNLPE</sequence>
<feature type="compositionally biased region" description="Basic residues" evidence="1">
    <location>
        <begin position="144"/>
        <end position="155"/>
    </location>
</feature>
<dbReference type="EMBL" id="BLLK01000020">
    <property type="protein sequence ID" value="GFH45091.1"/>
    <property type="molecule type" value="Genomic_DNA"/>
</dbReference>
<feature type="compositionally biased region" description="Polar residues" evidence="1">
    <location>
        <begin position="22"/>
        <end position="53"/>
    </location>
</feature>
<feature type="compositionally biased region" description="Polar residues" evidence="1">
    <location>
        <begin position="60"/>
        <end position="76"/>
    </location>
</feature>
<name>A0AAD3GZU7_9STRA</name>